<reference evidence="11" key="1">
    <citation type="journal article" date="2002" name="Science">
        <title>The genome sequence of the malaria mosquito Anopheles gambiae.</title>
        <authorList>
            <person name="Holt R.A."/>
            <person name="Subramanian G.M."/>
            <person name="Halpern A."/>
            <person name="Sutton G.G."/>
            <person name="Charlab R."/>
            <person name="Nusskern D.R."/>
            <person name="Wincker P."/>
            <person name="Clark A.G."/>
            <person name="Ribeiro J.M."/>
            <person name="Wides R."/>
            <person name="Salzberg S.L."/>
            <person name="Loftus B."/>
            <person name="Yandell M."/>
            <person name="Majoros W.H."/>
            <person name="Rusch D.B."/>
            <person name="Lai Z."/>
            <person name="Kraft C.L."/>
            <person name="Abril J.F."/>
            <person name="Anthouard V."/>
            <person name="Arensburger P."/>
            <person name="Atkinson P.W."/>
            <person name="Baden H."/>
            <person name="de Berardinis V."/>
            <person name="Baldwin D."/>
            <person name="Benes V."/>
            <person name="Biedler J."/>
            <person name="Blass C."/>
            <person name="Bolanos R."/>
            <person name="Boscus D."/>
            <person name="Barnstead M."/>
            <person name="Cai S."/>
            <person name="Center A."/>
            <person name="Chaturverdi K."/>
            <person name="Christophides G.K."/>
            <person name="Chrystal M.A."/>
            <person name="Clamp M."/>
            <person name="Cravchik A."/>
            <person name="Curwen V."/>
            <person name="Dana A."/>
            <person name="Delcher A."/>
            <person name="Dew I."/>
            <person name="Evans C.A."/>
            <person name="Flanigan M."/>
            <person name="Grundschober-Freimoser A."/>
            <person name="Friedli L."/>
            <person name="Gu Z."/>
            <person name="Guan P."/>
            <person name="Guigo R."/>
            <person name="Hillenmeyer M.E."/>
            <person name="Hladun S.L."/>
            <person name="Hogan J.R."/>
            <person name="Hong Y.S."/>
            <person name="Hoover J."/>
            <person name="Jaillon O."/>
            <person name="Ke Z."/>
            <person name="Kodira C."/>
            <person name="Kokoza E."/>
            <person name="Koutsos A."/>
            <person name="Letunic I."/>
            <person name="Levitsky A."/>
            <person name="Liang Y."/>
            <person name="Lin J.J."/>
            <person name="Lobo N.F."/>
            <person name="Lopez J.R."/>
            <person name="Malek J.A."/>
            <person name="McIntosh T.C."/>
            <person name="Meister S."/>
            <person name="Miller J."/>
            <person name="Mobarry C."/>
            <person name="Mongin E."/>
            <person name="Murphy S.D."/>
            <person name="O'Brochta D.A."/>
            <person name="Pfannkoch C."/>
            <person name="Qi R."/>
            <person name="Regier M.A."/>
            <person name="Remington K."/>
            <person name="Shao H."/>
            <person name="Sharakhova M.V."/>
            <person name="Sitter C.D."/>
            <person name="Shetty J."/>
            <person name="Smith T.J."/>
            <person name="Strong R."/>
            <person name="Sun J."/>
            <person name="Thomasova D."/>
            <person name="Ton L.Q."/>
            <person name="Topalis P."/>
            <person name="Tu Z."/>
            <person name="Unger M.F."/>
            <person name="Walenz B."/>
            <person name="Wang A."/>
            <person name="Wang J."/>
            <person name="Wang M."/>
            <person name="Wang X."/>
            <person name="Woodford K.J."/>
            <person name="Wortman J.R."/>
            <person name="Wu M."/>
            <person name="Yao A."/>
            <person name="Zdobnov E.M."/>
            <person name="Zhang H."/>
            <person name="Zhao Q."/>
            <person name="Zhao S."/>
            <person name="Zhu S.C."/>
            <person name="Zhimulev I."/>
            <person name="Coluzzi M."/>
            <person name="della Torre A."/>
            <person name="Roth C.W."/>
            <person name="Louis C."/>
            <person name="Kalush F."/>
            <person name="Mural R.J."/>
            <person name="Myers E.W."/>
            <person name="Adams M.D."/>
            <person name="Smith H.O."/>
            <person name="Broder S."/>
            <person name="Gardner M.J."/>
            <person name="Fraser C.M."/>
            <person name="Birney E."/>
            <person name="Bork P."/>
            <person name="Brey P.T."/>
            <person name="Venter J.C."/>
            <person name="Weissenbach J."/>
            <person name="Kafatos F.C."/>
            <person name="Collins F.H."/>
            <person name="Hoffman S.L."/>
        </authorList>
    </citation>
    <scope>NUCLEOTIDE SEQUENCE [LARGE SCALE GENOMIC DNA]</scope>
    <source>
        <strain evidence="11">PEST</strain>
    </source>
</reference>
<dbReference type="EC" id="3.4.19.12" evidence="3"/>
<dbReference type="PANTHER" id="PTHR24006">
    <property type="entry name" value="UBIQUITIN CARBOXYL-TERMINAL HYDROLASE"/>
    <property type="match status" value="1"/>
</dbReference>
<dbReference type="InterPro" id="IPR016024">
    <property type="entry name" value="ARM-type_fold"/>
</dbReference>
<dbReference type="STRING" id="7165.Q7PLZ8"/>
<name>Q7PLZ8_ANOGA</name>
<evidence type="ECO:0000256" key="7">
    <source>
        <dbReference type="ARBA" id="ARBA00022801"/>
    </source>
</evidence>
<feature type="non-terminal residue" evidence="11">
    <location>
        <position position="1"/>
    </location>
</feature>
<dbReference type="InterPro" id="IPR001394">
    <property type="entry name" value="Peptidase_C19_UCH"/>
</dbReference>
<reference evidence="11" key="3">
    <citation type="journal article" date="2004" name="Trends Parasitol.">
        <title>The Anopheles gambiae genome: an update.</title>
        <authorList>
            <person name="Mongin E."/>
            <person name="Louis C."/>
            <person name="Holt R.A."/>
            <person name="Birney E."/>
            <person name="Collins F.H."/>
        </authorList>
    </citation>
    <scope>NUCLEOTIDE SEQUENCE</scope>
    <source>
        <strain evidence="11">PEST</strain>
    </source>
</reference>
<evidence type="ECO:0000256" key="8">
    <source>
        <dbReference type="ARBA" id="ARBA00022807"/>
    </source>
</evidence>
<dbReference type="InterPro" id="IPR050164">
    <property type="entry name" value="Peptidase_C19"/>
</dbReference>
<dbReference type="PROSITE" id="PS00972">
    <property type="entry name" value="USP_1"/>
    <property type="match status" value="1"/>
</dbReference>
<evidence type="ECO:0000256" key="3">
    <source>
        <dbReference type="ARBA" id="ARBA00012759"/>
    </source>
</evidence>
<evidence type="ECO:0000256" key="5">
    <source>
        <dbReference type="ARBA" id="ARBA00022670"/>
    </source>
</evidence>
<dbReference type="EMBL" id="AAAB01008980">
    <property type="protein sequence ID" value="EAA14582.5"/>
    <property type="molecule type" value="Genomic_DNA"/>
</dbReference>
<accession>Q7PLZ8</accession>
<evidence type="ECO:0000259" key="10">
    <source>
        <dbReference type="PROSITE" id="PS50235"/>
    </source>
</evidence>
<dbReference type="Pfam" id="PF22900">
    <property type="entry name" value="UCH_UBL1"/>
    <property type="match status" value="1"/>
</dbReference>
<dbReference type="PaxDb" id="7165-AGAP010088-PA"/>
<dbReference type="GO" id="GO:0004843">
    <property type="term" value="F:cysteine-type deubiquitinase activity"/>
    <property type="evidence" value="ECO:0007669"/>
    <property type="project" value="UniProtKB-EC"/>
</dbReference>
<dbReference type="HOGENOM" id="CLU_000331_1_0_1"/>
<dbReference type="InterPro" id="IPR056850">
    <property type="entry name" value="ARM_UBP34_24_USP9X_Y"/>
</dbReference>
<dbReference type="Gene3D" id="3.90.70.10">
    <property type="entry name" value="Cysteine proteinases"/>
    <property type="match status" value="1"/>
</dbReference>
<dbReference type="eggNOG" id="KOG1866">
    <property type="taxonomic scope" value="Eukaryota"/>
</dbReference>
<evidence type="ECO:0000256" key="2">
    <source>
        <dbReference type="ARBA" id="ARBA00009085"/>
    </source>
</evidence>
<dbReference type="InterPro" id="IPR021905">
    <property type="entry name" value="DUF3517"/>
</dbReference>
<evidence type="ECO:0000256" key="1">
    <source>
        <dbReference type="ARBA" id="ARBA00000707"/>
    </source>
</evidence>
<evidence type="ECO:0000313" key="11">
    <source>
        <dbReference type="EMBL" id="EAA14582.5"/>
    </source>
</evidence>
<feature type="domain" description="USP" evidence="10">
    <location>
        <begin position="1596"/>
        <end position="1977"/>
    </location>
</feature>
<protein>
    <recommendedName>
        <fullName evidence="3">ubiquitinyl hydrolase 1</fullName>
        <ecNumber evidence="3">3.4.19.12</ecNumber>
    </recommendedName>
</protein>
<dbReference type="Pfam" id="PF00443">
    <property type="entry name" value="UCH"/>
    <property type="match status" value="1"/>
</dbReference>
<proteinExistence type="inferred from homology"/>
<dbReference type="InterPro" id="IPR018200">
    <property type="entry name" value="USP_CS"/>
</dbReference>
<reference evidence="11" key="4">
    <citation type="journal article" date="2007" name="Genome Biol.">
        <title>Update of the Anopheles gambiae PEST genome assembly.</title>
        <authorList>
            <person name="Sharakhova M.V."/>
            <person name="Hammond M.P."/>
            <person name="Lobo N.F."/>
            <person name="Krzywinski J."/>
            <person name="Unger M.F."/>
            <person name="Hillenmeyer M.E."/>
            <person name="Bruggner R.V."/>
            <person name="Birney E."/>
            <person name="Collins F.H."/>
        </authorList>
    </citation>
    <scope>NUCLEOTIDE SEQUENCE</scope>
    <source>
        <strain evidence="11">PEST</strain>
    </source>
</reference>
<feature type="compositionally biased region" description="Pro residues" evidence="9">
    <location>
        <begin position="136"/>
        <end position="147"/>
    </location>
</feature>
<keyword evidence="6" id="KW-0833">Ubl conjugation pathway</keyword>
<dbReference type="PROSITE" id="PS50235">
    <property type="entry name" value="USP_3"/>
    <property type="match status" value="1"/>
</dbReference>
<dbReference type="SUPFAM" id="SSF54001">
    <property type="entry name" value="Cysteine proteinases"/>
    <property type="match status" value="1"/>
</dbReference>
<dbReference type="GO" id="GO:0006508">
    <property type="term" value="P:proteolysis"/>
    <property type="evidence" value="ECO:0007669"/>
    <property type="project" value="UniProtKB-KW"/>
</dbReference>
<organism evidence="11">
    <name type="scientific">Anopheles gambiae</name>
    <name type="common">African malaria mosquito</name>
    <dbReference type="NCBI Taxonomy" id="7165"/>
    <lineage>
        <taxon>Eukaryota</taxon>
        <taxon>Metazoa</taxon>
        <taxon>Ecdysozoa</taxon>
        <taxon>Arthropoda</taxon>
        <taxon>Hexapoda</taxon>
        <taxon>Insecta</taxon>
        <taxon>Pterygota</taxon>
        <taxon>Neoptera</taxon>
        <taxon>Endopterygota</taxon>
        <taxon>Diptera</taxon>
        <taxon>Nematocera</taxon>
        <taxon>Culicoidea</taxon>
        <taxon>Culicidae</taxon>
        <taxon>Anophelinae</taxon>
        <taxon>Anopheles</taxon>
    </lineage>
</organism>
<evidence type="ECO:0000256" key="4">
    <source>
        <dbReference type="ARBA" id="ARBA00022553"/>
    </source>
</evidence>
<feature type="compositionally biased region" description="Low complexity" evidence="9">
    <location>
        <begin position="966"/>
        <end position="985"/>
    </location>
</feature>
<dbReference type="PROSITE" id="PS00973">
    <property type="entry name" value="USP_2"/>
    <property type="match status" value="1"/>
</dbReference>
<dbReference type="Pfam" id="PF12030">
    <property type="entry name" value="DUF3517"/>
    <property type="match status" value="1"/>
</dbReference>
<sequence length="2486" mass="286164">LLSSFPVDKLASLNAKISNSRWVVPVLPSQELDCLLDAAIQLSTLGIDGDCESCVRFYQNELATSFINILTDEAVMSWKNNIHVCIFKSCCKFLLLASLHMERDNQSLLELLAIVFDPENKFHMHNIARQPENINTPPPPPPPPAPPATFAKPPVETKNPRGWLLNFINQFGVYNGFENFLKRMTVAIEQHQRVSASEEKTEGGRGGGGEKCDGKISLQLLYALLRPFGLCAEYLTVDTIERYLLPGCRFVLTVLESLSDVELKREVVFEGKNDFITGIVKFARALLTRVPGQESLLNELEMARLKIILRVLQISSFNGKMNALNEINRVLSYVSIYPNRGLIAEEEGDFLSANRMAMWIRNNRVLTIVLRDSLHQSQYVEKLEKILRFLIKEKALTFDDLDAVWNAQEGKHEAIAKNVHDLLAKLAWDFSADQLDYLFRCFQTSMQKSASRKQRERLLELNRRLAEDDKNGMMAQKVLNMFWNLAHSSDTPLEVLEQALQSHVKILDYSCSQERDAQKSIWLVKCVEELKGRDEWVLPALRLIRDICSLYDTTPNHTPRIQHTMNRQKIIDQLQNDHKLVILVTNSLTCYMNRVRALVAADPSLKPAKLRLDNRYPHPQQIQERLDFLKFLLKDGHLWLCADQAKQIWNSLAVNAAFESDREECFRWFSKLMGENPDLDPGINRDFFENNLLKLDPILLSENGIRCFERFFRAVNTKEERIVSAKHHHRNAYVLYNNGEDLIGKDYLWRVITAGQEPIAHRAINILNEMMTVGPRQLSEMKAYHESFIEECCEKLRAMFQSMEMLLREFPSPKPVSKKGNEKESSRKKLLLVDQMCRMIRTLQEYIRECDRKYPGDRFALPLCHAVRGRQVELIVKFQTPGRQLDDIELLSHSNETMHSFKRNLLRRIKVLKANEIRVDLYDNGTNELIMVPDDQQTLAFYGIRDKMSLIAKLTPVSSGLMAAGSPDSSSESSSGSPPRNYSASESEDTLPGVVIAQKPQYTQFFLQVYQLANALEHDRLRDGVRSLLHLLPLDRMTVNNLYEVFNTAQGAIEDARKVAMEAYMAARESGRETDATGTSGAALEKQAELKAVMEAAETESLETFKSLFLTPPPVRILYNLEVLEAMLLPASINPMSTSLHPNSIIPASNSNAVLEFQYAWFSCGAADFIVGLLSEENFLAGSDRHTKRASYRCIMRLVKFYFFTVGYLVPPPTFYDQMRQYEQFQAQLRRYTPLHNILRGGLRCENTLNGFAKRLASYILQLEMRPGMVEGQDLVASLYRGEWTFPKVRTIKAIMEVALRVSKDWEPVSWDSLKERVFASRYAATDNRSLDYEVLHIALEVMGLSLALHSDAVKALNKEDGLWDSFLGSLLLVNPSDKMRTLAREQLLSMLTGEVSEELVQTIVCVLYNIWRKVNHRTETCADYLQLFAQLLQSKERNESTPIDTEELLQTEIKWLYWVRDNVAEHGKTLVQEEILEGHLYLTRALVFHMKSTEKRRLNTLLVDLAKEFVFNASFQYIYYRHRQEIHFQQPPPVCRTSRTISAAMDLIVALSHNSIELTTTITLMLNDMFFEDIEPVREWEYLPPDAPRAFHGFCGLKNAGATCYMNSVLQQLYMVPALRNGIVRFHQAVIDHKEDFNEDPDGQSLVVISDMLLFFSLAFKDDDGGKNYHIGILKYVMVIFCYLGHSALQYYVPRGLWRHFKLQGEPVNLREQQDAVEFFMSLFESIDEGLKALNCEQLMSATLGGCFSDQKICQDCPHRYSKDEPFSVLSVDIRNHSSLTDSLEQYVRGEILEGADAYHCDKCDEKVVTVKRLCVSKLPPVLAIQLKRFEYDYERVCAIKYNDYFEFPRVLDMEPYTVSGLAKLEGEVINVEPKQEDQGSTRYQLTGIVVHSGQASGGHYYSYILHKNYATGQKKWYKFDDGEVTECKMDDDEEMKTQCFGGDYMGEVYDNNLKRMQYRRQKRWWNAYMLFYTRNDVAQAKSNIESLSLAQSEHYYFNMEPNVERCIRIQNIRFLHSRMLFSTEFFTFMKKLTEFPIKPKNKVPKGLEDVCLHKVQLAAKFLFHTGFKTKKTIRGQVMDWYEIFRVQLEGFVFIRRWFAENVLLDSPGRLCEYLLAAPLPEIRSCFAKLIVSFCHYSAEDEPVACFEGSNLCEQVLIAVLGLLKSDVPEHGKSLPHYFSLFSMYAGLGYREECQLIKLNVPVLFMRVAVDDGTGQTIKYQYPDLSKLHHVVSHLIRSMDVSVRCRSAISGSAVLPNKYINDHITRKNALIPMSEECTDYLYNRNGYIKRLLEDVHVGEEGFKLLQYCCWENPHFSGIILMELLFQCDYVYWHDMKHYTDLLLHILLIEDSWQGHRIMNALLGVGHDRDGLLEIIRRSKLNYQKRAYQCIKCMVHLFSKSPVALNKLHTDASLAKQWTAAIEWLQEELEKHRTTGNSQYNYNSWSPPAQSNDNTNGFLLEKSQSVRDILQMAFDLCPEEVGLLKC</sequence>
<keyword evidence="5" id="KW-0645">Protease</keyword>
<reference evidence="11" key="2">
    <citation type="submission" date="2002-03" db="EMBL/GenBank/DDBJ databases">
        <authorList>
            <consortium name="The Anopheles Genome Sequencing Consortium"/>
        </authorList>
    </citation>
    <scope>NUCLEOTIDE SEQUENCE</scope>
    <source>
        <strain evidence="11">PEST</strain>
    </source>
</reference>
<dbReference type="InterPro" id="IPR055176">
    <property type="entry name" value="UBP24/USP9X/USP9Y_UBL"/>
</dbReference>
<evidence type="ECO:0000256" key="6">
    <source>
        <dbReference type="ARBA" id="ARBA00022786"/>
    </source>
</evidence>
<keyword evidence="8" id="KW-0788">Thiol protease</keyword>
<dbReference type="Pfam" id="PF25010">
    <property type="entry name" value="ARM_UBP24_USP9X-Y"/>
    <property type="match status" value="1"/>
</dbReference>
<reference evidence="11" key="5">
    <citation type="submission" date="2011-05" db="EMBL/GenBank/DDBJ databases">
        <authorList>
            <consortium name="VectorBase"/>
        </authorList>
    </citation>
    <scope>NUCLEOTIDE SEQUENCE</scope>
    <source>
        <strain evidence="11">PEST</strain>
    </source>
</reference>
<keyword evidence="7" id="KW-0378">Hydrolase</keyword>
<feature type="region of interest" description="Disordered" evidence="9">
    <location>
        <begin position="130"/>
        <end position="153"/>
    </location>
</feature>
<dbReference type="CDD" id="cd02659">
    <property type="entry name" value="peptidase_C19C"/>
    <property type="match status" value="1"/>
</dbReference>
<dbReference type="VEuPathDB" id="VectorBase:AGAMI1_014164"/>
<dbReference type="VEuPathDB" id="VectorBase:AGAP010088"/>
<evidence type="ECO:0000256" key="9">
    <source>
        <dbReference type="SAM" id="MobiDB-lite"/>
    </source>
</evidence>
<keyword evidence="4" id="KW-0597">Phosphoprotein</keyword>
<dbReference type="PhylomeDB" id="Q7PLZ8"/>
<dbReference type="SUPFAM" id="SSF48371">
    <property type="entry name" value="ARM repeat"/>
    <property type="match status" value="1"/>
</dbReference>
<dbReference type="GO" id="GO:0016579">
    <property type="term" value="P:protein deubiquitination"/>
    <property type="evidence" value="ECO:0007669"/>
    <property type="project" value="InterPro"/>
</dbReference>
<dbReference type="PANTHER" id="PTHR24006:SF925">
    <property type="entry name" value="UBIQUITINYL HYDROLASE 1"/>
    <property type="match status" value="1"/>
</dbReference>
<dbReference type="InterPro" id="IPR028889">
    <property type="entry name" value="USP"/>
</dbReference>
<comment type="catalytic activity">
    <reaction evidence="1">
        <text>Thiol-dependent hydrolysis of ester, thioester, amide, peptide and isopeptide bonds formed by the C-terminal Gly of ubiquitin (a 76-residue protein attached to proteins as an intracellular targeting signal).</text>
        <dbReference type="EC" id="3.4.19.12"/>
    </reaction>
</comment>
<comment type="caution">
    <text evidence="11">The sequence shown here is derived from an EMBL/GenBank/DDBJ whole genome shotgun (WGS) entry which is preliminary data.</text>
</comment>
<dbReference type="InterPro" id="IPR038765">
    <property type="entry name" value="Papain-like_cys_pep_sf"/>
</dbReference>
<feature type="region of interest" description="Disordered" evidence="9">
    <location>
        <begin position="962"/>
        <end position="988"/>
    </location>
</feature>
<comment type="similarity">
    <text evidence="2">Belongs to the peptidase C19 family.</text>
</comment>
<gene>
    <name evidence="11" type="ORF">AgaP_AGAP010088</name>
</gene>